<reference evidence="2" key="1">
    <citation type="submission" date="2022-11" db="UniProtKB">
        <authorList>
            <consortium name="WormBaseParasite"/>
        </authorList>
    </citation>
    <scope>IDENTIFICATION</scope>
</reference>
<protein>
    <submittedName>
        <fullName evidence="2">Uncharacterized protein</fullName>
    </submittedName>
</protein>
<accession>A0A914Z8T1</accession>
<evidence type="ECO:0000313" key="2">
    <source>
        <dbReference type="WBParaSite" id="PSU_v2.g8317.t1"/>
    </source>
</evidence>
<name>A0A914Z8T1_9BILA</name>
<dbReference type="Proteomes" id="UP000887577">
    <property type="component" value="Unplaced"/>
</dbReference>
<dbReference type="AlphaFoldDB" id="A0A914Z8T1"/>
<dbReference type="WBParaSite" id="PSU_v2.g8317.t1">
    <property type="protein sequence ID" value="PSU_v2.g8317.t1"/>
    <property type="gene ID" value="PSU_v2.g8317"/>
</dbReference>
<organism evidence="1 2">
    <name type="scientific">Panagrolaimus superbus</name>
    <dbReference type="NCBI Taxonomy" id="310955"/>
    <lineage>
        <taxon>Eukaryota</taxon>
        <taxon>Metazoa</taxon>
        <taxon>Ecdysozoa</taxon>
        <taxon>Nematoda</taxon>
        <taxon>Chromadorea</taxon>
        <taxon>Rhabditida</taxon>
        <taxon>Tylenchina</taxon>
        <taxon>Panagrolaimomorpha</taxon>
        <taxon>Panagrolaimoidea</taxon>
        <taxon>Panagrolaimidae</taxon>
        <taxon>Panagrolaimus</taxon>
    </lineage>
</organism>
<sequence length="315" mass="36635">MKRIKQILNYKEDLIITEYDLIPYDGKVIVQMAKHILDEKYTKFWVIPRAAFGYRIRLSTGIKDYDLLSIIGDEKIPIKKELVLPKQSFNFTFLARNSMIEREEPLETFTLPRNCHTVKLTVSIDTNNFPFRFVPSKAPVIGFFANSSVICYQKDGRYQFLDGWNGVYGRELLISFATKKPSFMEDAAEDLRTKPSYVVLDLMRIAAMPINEIKHNGPWNFKFTSDEKNPILIEFDNYGGMKKAAPPAFLIAMLLKEHLKALKDEIGEKPTEIVFCLLDDFYKAEEMERITNQFEEACKLLKIKTSFLFYFLHSV</sequence>
<proteinExistence type="predicted"/>
<evidence type="ECO:0000313" key="1">
    <source>
        <dbReference type="Proteomes" id="UP000887577"/>
    </source>
</evidence>
<keyword evidence="1" id="KW-1185">Reference proteome</keyword>
<dbReference type="Gene3D" id="3.30.420.40">
    <property type="match status" value="1"/>
</dbReference>